<dbReference type="AlphaFoldDB" id="A0A939K7J2"/>
<evidence type="ECO:0000313" key="4">
    <source>
        <dbReference type="Proteomes" id="UP000664034"/>
    </source>
</evidence>
<keyword evidence="2" id="KW-0732">Signal</keyword>
<dbReference type="EMBL" id="JAFMYV010000015">
    <property type="protein sequence ID" value="MBO0939491.1"/>
    <property type="molecule type" value="Genomic_DNA"/>
</dbReference>
<evidence type="ECO:0000313" key="3">
    <source>
        <dbReference type="EMBL" id="MBO0939491.1"/>
    </source>
</evidence>
<reference evidence="3" key="1">
    <citation type="submission" date="2021-03" db="EMBL/GenBank/DDBJ databases">
        <title>Fibrella sp. HMF5335 genome sequencing and assembly.</title>
        <authorList>
            <person name="Kang H."/>
            <person name="Kim H."/>
            <person name="Bae S."/>
            <person name="Joh K."/>
        </authorList>
    </citation>
    <scope>NUCLEOTIDE SEQUENCE</scope>
    <source>
        <strain evidence="3">HMF5335</strain>
    </source>
</reference>
<dbReference type="RefSeq" id="WP_207367024.1">
    <property type="nucleotide sequence ID" value="NZ_JAFMYV010000015.1"/>
</dbReference>
<feature type="signal peptide" evidence="2">
    <location>
        <begin position="1"/>
        <end position="24"/>
    </location>
</feature>
<proteinExistence type="predicted"/>
<organism evidence="3 4">
    <name type="scientific">Fibrella rubiginis</name>
    <dbReference type="NCBI Taxonomy" id="2817060"/>
    <lineage>
        <taxon>Bacteria</taxon>
        <taxon>Pseudomonadati</taxon>
        <taxon>Bacteroidota</taxon>
        <taxon>Cytophagia</taxon>
        <taxon>Cytophagales</taxon>
        <taxon>Spirosomataceae</taxon>
        <taxon>Fibrella</taxon>
    </lineage>
</organism>
<evidence type="ECO:0000256" key="2">
    <source>
        <dbReference type="SAM" id="SignalP"/>
    </source>
</evidence>
<feature type="chain" id="PRO_5037644263" evidence="2">
    <location>
        <begin position="25"/>
        <end position="170"/>
    </location>
</feature>
<sequence length="170" mass="18373">MNPKRILGGLLLTAATLSTTSLLAQTAPAATPPASTAPADQGRVNRMNRRGNMNAMGGMKGNYKAADPATRAQRMTDRLTRQLGLDDATSKKVYEAALSRDQQVDAIQKSTDDNRTKNQKLKANADQFKTIMQGILTADQFTKFQAMRQHGGRGKGGNKHDDDPGTNQTN</sequence>
<gene>
    <name evidence="3" type="ORF">J2I47_23275</name>
</gene>
<name>A0A939K7J2_9BACT</name>
<protein>
    <submittedName>
        <fullName evidence="3">DUF4890 domain-containing protein</fullName>
    </submittedName>
</protein>
<evidence type="ECO:0000256" key="1">
    <source>
        <dbReference type="SAM" id="MobiDB-lite"/>
    </source>
</evidence>
<comment type="caution">
    <text evidence="3">The sequence shown here is derived from an EMBL/GenBank/DDBJ whole genome shotgun (WGS) entry which is preliminary data.</text>
</comment>
<accession>A0A939K7J2</accession>
<keyword evidence="4" id="KW-1185">Reference proteome</keyword>
<feature type="region of interest" description="Disordered" evidence="1">
    <location>
        <begin position="147"/>
        <end position="170"/>
    </location>
</feature>
<dbReference type="Proteomes" id="UP000664034">
    <property type="component" value="Unassembled WGS sequence"/>
</dbReference>